<dbReference type="OrthoDB" id="1150187at2"/>
<dbReference type="Proteomes" id="UP000294564">
    <property type="component" value="Unassembled WGS sequence"/>
</dbReference>
<accession>A0A4R2NYV7</accession>
<dbReference type="EMBL" id="SLXM01000002">
    <property type="protein sequence ID" value="TCP26834.1"/>
    <property type="molecule type" value="Genomic_DNA"/>
</dbReference>
<dbReference type="AlphaFoldDB" id="A0A4R2NYV7"/>
<proteinExistence type="predicted"/>
<feature type="transmembrane region" description="Helical" evidence="1">
    <location>
        <begin position="7"/>
        <end position="25"/>
    </location>
</feature>
<reference evidence="2 3" key="1">
    <citation type="submission" date="2019-03" db="EMBL/GenBank/DDBJ databases">
        <title>Genomic Encyclopedia of Type Strains, Phase IV (KMG-IV): sequencing the most valuable type-strain genomes for metagenomic binning, comparative biology and taxonomic classification.</title>
        <authorList>
            <person name="Goeker M."/>
        </authorList>
    </citation>
    <scope>NUCLEOTIDE SEQUENCE [LARGE SCALE GENOMIC DNA]</scope>
    <source>
        <strain evidence="2 3">DSM 14836</strain>
    </source>
</reference>
<keyword evidence="1" id="KW-0812">Transmembrane</keyword>
<dbReference type="PANTHER" id="PTHR37804">
    <property type="entry name" value="CDAA REGULATORY PROTEIN CDAR"/>
    <property type="match status" value="1"/>
</dbReference>
<evidence type="ECO:0000256" key="1">
    <source>
        <dbReference type="SAM" id="Phobius"/>
    </source>
</evidence>
<dbReference type="Gene3D" id="2.170.120.40">
    <property type="entry name" value="YbbR-like domain"/>
    <property type="match status" value="1"/>
</dbReference>
<keyword evidence="1" id="KW-1133">Transmembrane helix</keyword>
<organism evidence="2 3">
    <name type="scientific">Tenacibaculum skagerrakense</name>
    <dbReference type="NCBI Taxonomy" id="186571"/>
    <lineage>
        <taxon>Bacteria</taxon>
        <taxon>Pseudomonadati</taxon>
        <taxon>Bacteroidota</taxon>
        <taxon>Flavobacteriia</taxon>
        <taxon>Flavobacteriales</taxon>
        <taxon>Flavobacteriaceae</taxon>
        <taxon>Tenacibaculum</taxon>
    </lineage>
</organism>
<comment type="caution">
    <text evidence="2">The sequence shown here is derived from an EMBL/GenBank/DDBJ whole genome shotgun (WGS) entry which is preliminary data.</text>
</comment>
<gene>
    <name evidence="2" type="ORF">EV195_102176</name>
</gene>
<keyword evidence="1" id="KW-0472">Membrane</keyword>
<dbReference type="Gene3D" id="2.170.120.30">
    <property type="match status" value="1"/>
</dbReference>
<sequence length="310" mass="35386">MDTIKNIPKIFLSFLAASFLMWFLINLSKEYKTEIVFDVEYENLPQEKVFREAPTNQIKLLIKGNGFKLFSTNIFSKKVTLSLDKYKRNKWKYYLLTDDQKTELQNQLKSGLELLEVVDDTIHLNLGTYRTKSVPVKFTNAIRFKPGYGLSDVIVKPDSVLISGPEEEINAVSSVATKSVELEDVSEDVKITVDLNLPEEYANIKLSNSNVAAEIFTDKYTEGTFELPINIINIPSDVDLKVYPKKVTVTYKVGLKNYSKITEESFEIVCDYQSSVEKGLAYLVPKFKKKSNLVSSVRITPQKIDFLIQK</sequence>
<evidence type="ECO:0000313" key="2">
    <source>
        <dbReference type="EMBL" id="TCP26834.1"/>
    </source>
</evidence>
<dbReference type="RefSeq" id="WP_132793623.1">
    <property type="nucleotide sequence ID" value="NZ_SLXM01000002.1"/>
</dbReference>
<name>A0A4R2NYV7_9FLAO</name>
<keyword evidence="3" id="KW-1185">Reference proteome</keyword>
<protein>
    <submittedName>
        <fullName evidence="2">YbbR-like protein</fullName>
    </submittedName>
</protein>
<evidence type="ECO:0000313" key="3">
    <source>
        <dbReference type="Proteomes" id="UP000294564"/>
    </source>
</evidence>
<dbReference type="InterPro" id="IPR012505">
    <property type="entry name" value="YbbR"/>
</dbReference>
<dbReference type="PANTHER" id="PTHR37804:SF1">
    <property type="entry name" value="CDAA REGULATORY PROTEIN CDAR"/>
    <property type="match status" value="1"/>
</dbReference>
<dbReference type="InterPro" id="IPR053154">
    <property type="entry name" value="c-di-AMP_regulator"/>
</dbReference>
<dbReference type="Pfam" id="PF07949">
    <property type="entry name" value="YbbR"/>
    <property type="match status" value="1"/>
</dbReference>